<keyword evidence="6 7" id="KW-0788">Thiol protease</keyword>
<dbReference type="PANTHER" id="PTHR10589:SF17">
    <property type="entry name" value="UBIQUITIN CARBOXYL-TERMINAL HYDROLASE"/>
    <property type="match status" value="1"/>
</dbReference>
<name>A0A7S2NNK9_9EUKA</name>
<dbReference type="GO" id="GO:0004843">
    <property type="term" value="F:cysteine-type deubiquitinase activity"/>
    <property type="evidence" value="ECO:0007669"/>
    <property type="project" value="UniProtKB-UniRule"/>
</dbReference>
<keyword evidence="3 7" id="KW-0645">Protease</keyword>
<evidence type="ECO:0000256" key="4">
    <source>
        <dbReference type="ARBA" id="ARBA00022786"/>
    </source>
</evidence>
<proteinExistence type="inferred from homology"/>
<dbReference type="InterPro" id="IPR038765">
    <property type="entry name" value="Papain-like_cys_pep_sf"/>
</dbReference>
<evidence type="ECO:0000256" key="5">
    <source>
        <dbReference type="ARBA" id="ARBA00022801"/>
    </source>
</evidence>
<dbReference type="PROSITE" id="PS52048">
    <property type="entry name" value="UCH_DOMAIN"/>
    <property type="match status" value="1"/>
</dbReference>
<dbReference type="EC" id="3.4.19.12" evidence="8"/>
<dbReference type="InterPro" id="IPR036959">
    <property type="entry name" value="Peptidase_C12_UCH_sf"/>
</dbReference>
<dbReference type="PRINTS" id="PR00707">
    <property type="entry name" value="UBCTHYDRLASE"/>
</dbReference>
<keyword evidence="5 7" id="KW-0378">Hydrolase</keyword>
<gene>
    <name evidence="10" type="ORF">CGLO1086_LOCUS109</name>
</gene>
<feature type="active site" description="Proton donor" evidence="7">
    <location>
        <position position="169"/>
    </location>
</feature>
<evidence type="ECO:0000256" key="8">
    <source>
        <dbReference type="RuleBase" id="RU361215"/>
    </source>
</evidence>
<dbReference type="EMBL" id="HBGX01000223">
    <property type="protein sequence ID" value="CAD9549899.1"/>
    <property type="molecule type" value="Transcribed_RNA"/>
</dbReference>
<evidence type="ECO:0000256" key="3">
    <source>
        <dbReference type="ARBA" id="ARBA00022670"/>
    </source>
</evidence>
<accession>A0A7S2NNK9</accession>
<comment type="catalytic activity">
    <reaction evidence="1 7 8">
        <text>Thiol-dependent hydrolysis of ester, thioester, amide, peptide and isopeptide bonds formed by the C-terminal Gly of ubiquitin (a 76-residue protein attached to proteins as an intracellular targeting signal).</text>
        <dbReference type="EC" id="3.4.19.12"/>
    </reaction>
</comment>
<dbReference type="SUPFAM" id="SSF54001">
    <property type="entry name" value="Cysteine proteinases"/>
    <property type="match status" value="1"/>
</dbReference>
<comment type="similarity">
    <text evidence="2 7 8">Belongs to the peptidase C12 family.</text>
</comment>
<dbReference type="Gene3D" id="3.40.532.10">
    <property type="entry name" value="Peptidase C12, ubiquitin carboxyl-terminal hydrolase"/>
    <property type="match status" value="1"/>
</dbReference>
<evidence type="ECO:0000256" key="6">
    <source>
        <dbReference type="ARBA" id="ARBA00022807"/>
    </source>
</evidence>
<evidence type="ECO:0000313" key="10">
    <source>
        <dbReference type="EMBL" id="CAD9549899.1"/>
    </source>
</evidence>
<dbReference type="Pfam" id="PF01088">
    <property type="entry name" value="Peptidase_C12"/>
    <property type="match status" value="1"/>
</dbReference>
<sequence length="232" mass="25375">MAAEHKRWIPLESNPEILSTFLHNLGFSSDYAFCDIYGTDPDLLAMVPTPVVAVILLYPITDKTESGRQAQEQKLIDEGKSSAPGVFFMRQTIGNACGTIGLLHASGNSPHLAVPGGFLHRFLEKTLGQTSAERGKVLEEDMEIENIHGTLSQQGQSTVPDIADDTNLHFIAFVTKDGVLYELDGRKPFPIQHGPSKADTFLQDAVAVIQSEFMCKDPDEVRFTMLALASAQ</sequence>
<dbReference type="InterPro" id="IPR001578">
    <property type="entry name" value="Peptidase_C12_UCH"/>
</dbReference>
<dbReference type="AlphaFoldDB" id="A0A7S2NNK9"/>
<dbReference type="GO" id="GO:0006511">
    <property type="term" value="P:ubiquitin-dependent protein catabolic process"/>
    <property type="evidence" value="ECO:0007669"/>
    <property type="project" value="UniProtKB-UniRule"/>
</dbReference>
<evidence type="ECO:0000256" key="7">
    <source>
        <dbReference type="PROSITE-ProRule" id="PRU01393"/>
    </source>
</evidence>
<feature type="site" description="Important for enzyme activity" evidence="7">
    <location>
        <position position="184"/>
    </location>
</feature>
<evidence type="ECO:0000259" key="9">
    <source>
        <dbReference type="PROSITE" id="PS52048"/>
    </source>
</evidence>
<dbReference type="PANTHER" id="PTHR10589">
    <property type="entry name" value="UBIQUITIN CARBOXYL-TERMINAL HYDROLASE"/>
    <property type="match status" value="1"/>
</dbReference>
<feature type="site" description="Transition state stabilizer" evidence="7">
    <location>
        <position position="91"/>
    </location>
</feature>
<feature type="active site" description="Nucleophile" evidence="7">
    <location>
        <position position="97"/>
    </location>
</feature>
<feature type="domain" description="UCH catalytic" evidence="9">
    <location>
        <begin position="7"/>
        <end position="230"/>
    </location>
</feature>
<protein>
    <recommendedName>
        <fullName evidence="8">Ubiquitin carboxyl-terminal hydrolase</fullName>
        <ecNumber evidence="8">3.4.19.12</ecNumber>
    </recommendedName>
</protein>
<keyword evidence="4 7" id="KW-0833">Ubl conjugation pathway</keyword>
<dbReference type="FunFam" id="3.40.532.10:FF:000006">
    <property type="entry name" value="Ubiquitin carboxyl-terminal hydrolase"/>
    <property type="match status" value="1"/>
</dbReference>
<evidence type="ECO:0000256" key="2">
    <source>
        <dbReference type="ARBA" id="ARBA00009326"/>
    </source>
</evidence>
<dbReference type="CDD" id="cd09616">
    <property type="entry name" value="Peptidase_C12_UCH_L1_L3"/>
    <property type="match status" value="1"/>
</dbReference>
<reference evidence="10" key="1">
    <citation type="submission" date="2021-01" db="EMBL/GenBank/DDBJ databases">
        <authorList>
            <person name="Corre E."/>
            <person name="Pelletier E."/>
            <person name="Niang G."/>
            <person name="Scheremetjew M."/>
            <person name="Finn R."/>
            <person name="Kale V."/>
            <person name="Holt S."/>
            <person name="Cochrane G."/>
            <person name="Meng A."/>
            <person name="Brown T."/>
            <person name="Cohen L."/>
        </authorList>
    </citation>
    <scope>NUCLEOTIDE SEQUENCE</scope>
    <source>
        <strain evidence="10">SAG4.97</strain>
    </source>
</reference>
<dbReference type="GO" id="GO:0005737">
    <property type="term" value="C:cytoplasm"/>
    <property type="evidence" value="ECO:0007669"/>
    <property type="project" value="TreeGrafter"/>
</dbReference>
<evidence type="ECO:0000256" key="1">
    <source>
        <dbReference type="ARBA" id="ARBA00000707"/>
    </source>
</evidence>
<dbReference type="GO" id="GO:0016579">
    <property type="term" value="P:protein deubiquitination"/>
    <property type="evidence" value="ECO:0007669"/>
    <property type="project" value="TreeGrafter"/>
</dbReference>
<organism evidence="10">
    <name type="scientific">Cyanoptyche gloeocystis</name>
    <dbReference type="NCBI Taxonomy" id="77922"/>
    <lineage>
        <taxon>Eukaryota</taxon>
        <taxon>Glaucocystophyceae</taxon>
        <taxon>Glaucocystophyceae incertae sedis</taxon>
        <taxon>Cyanoptyche</taxon>
    </lineage>
</organism>